<dbReference type="Proteomes" id="UP000467635">
    <property type="component" value="Unassembled WGS sequence"/>
</dbReference>
<evidence type="ECO:0000313" key="1">
    <source>
        <dbReference type="EMBL" id="MSE05322.1"/>
    </source>
</evidence>
<evidence type="ECO:0000313" key="4">
    <source>
        <dbReference type="Proteomes" id="UP000437575"/>
    </source>
</evidence>
<dbReference type="Proteomes" id="UP000437575">
    <property type="component" value="Unassembled WGS sequence"/>
</dbReference>
<name>A0A6A8LQW6_9LACO</name>
<dbReference type="EMBL" id="WKKX01000062">
    <property type="protein sequence ID" value="MSE07665.1"/>
    <property type="molecule type" value="Genomic_DNA"/>
</dbReference>
<dbReference type="RefSeq" id="WP_034982675.1">
    <property type="nucleotide sequence ID" value="NZ_CP123971.1"/>
</dbReference>
<accession>A0A6A8LQW6</accession>
<proteinExistence type="predicted"/>
<dbReference type="EMBL" id="WKKZ01000197">
    <property type="protein sequence ID" value="MSE05322.1"/>
    <property type="molecule type" value="Genomic_DNA"/>
</dbReference>
<reference evidence="4 5" key="1">
    <citation type="submission" date="2019-11" db="EMBL/GenBank/DDBJ databases">
        <title>Draft Genome Sequence of Plant Growth-Promoting Rhizosphere-Associated Bacteria.</title>
        <authorList>
            <person name="Vasilyev I.Y."/>
            <person name="Radchenko V."/>
            <person name="Ilnitskaya E.V."/>
        </authorList>
    </citation>
    <scope>NUCLEOTIDE SEQUENCE [LARGE SCALE GENOMIC DNA]</scope>
    <source>
        <strain evidence="2 5">VRA_01-1sq_f</strain>
        <strain evidence="1 4">VRA_1sq_f</strain>
    </source>
</reference>
<dbReference type="EMBL" id="CP123971">
    <property type="protein sequence ID" value="WII29177.1"/>
    <property type="molecule type" value="Genomic_DNA"/>
</dbReference>
<evidence type="ECO:0000313" key="2">
    <source>
        <dbReference type="EMBL" id="MSE07665.1"/>
    </source>
</evidence>
<dbReference type="InterPro" id="IPR006524">
    <property type="entry name" value="ArpU-like"/>
</dbReference>
<gene>
    <name evidence="2" type="ORF">GKC33_02685</name>
    <name evidence="1" type="ORF">GKC34_05680</name>
    <name evidence="3" type="ORF">QFE45_03490</name>
</gene>
<protein>
    <submittedName>
        <fullName evidence="1 3">Transcriptional regulator</fullName>
    </submittedName>
</protein>
<reference evidence="3" key="2">
    <citation type="submission" date="2023-04" db="EMBL/GenBank/DDBJ databases">
        <title>Four porcine-derived lactic acid bacteria strains analyses and their evaluation as potential probiotics based on genomics.</title>
        <authorList>
            <person name="Niu D."/>
        </authorList>
    </citation>
    <scope>NUCLEOTIDE SEQUENCE</scope>
    <source>
        <strain evidence="3">ZSA5</strain>
    </source>
</reference>
<evidence type="ECO:0000313" key="3">
    <source>
        <dbReference type="EMBL" id="WII29177.1"/>
    </source>
</evidence>
<dbReference type="AlphaFoldDB" id="A0A6A8LQW6"/>
<dbReference type="NCBIfam" id="TIGR01637">
    <property type="entry name" value="phage_arpU"/>
    <property type="match status" value="1"/>
</dbReference>
<sequence length="147" mass="17117">MEDILLKIPRIDYDKTADNVAEFLRNRSYYPRLYNMCMQANPKMLQSPNMSGMPSGSIGNSNEEKMVRYLYAKSIVDGVKQTYNKGSKELKVIFNNILGDITTVEAMQMLHYEKSRYYSIRKRALNEFADILEVQNINCPDLHVYIQ</sequence>
<dbReference type="Proteomes" id="UP001231316">
    <property type="component" value="Chromosome"/>
</dbReference>
<evidence type="ECO:0000313" key="5">
    <source>
        <dbReference type="Proteomes" id="UP000467635"/>
    </source>
</evidence>
<organism evidence="1 4">
    <name type="scientific">Ligilactobacillus salivarius</name>
    <dbReference type="NCBI Taxonomy" id="1624"/>
    <lineage>
        <taxon>Bacteria</taxon>
        <taxon>Bacillati</taxon>
        <taxon>Bacillota</taxon>
        <taxon>Bacilli</taxon>
        <taxon>Lactobacillales</taxon>
        <taxon>Lactobacillaceae</taxon>
        <taxon>Ligilactobacillus</taxon>
    </lineage>
</organism>